<protein>
    <submittedName>
        <fullName evidence="2">Membrane protein</fullName>
    </submittedName>
</protein>
<proteinExistence type="predicted"/>
<dbReference type="STRING" id="69222.BG55_00775"/>
<accession>A0A014NTW4</accession>
<name>A0A014NTW4_9GAMM</name>
<dbReference type="SUPFAM" id="SSF53474">
    <property type="entry name" value="alpha/beta-Hydrolases"/>
    <property type="match status" value="1"/>
</dbReference>
<dbReference type="EMBL" id="JFHN01000013">
    <property type="protein sequence ID" value="EXU77275.1"/>
    <property type="molecule type" value="Genomic_DNA"/>
</dbReference>
<dbReference type="RefSeq" id="WP_235192691.1">
    <property type="nucleotide sequence ID" value="NZ_JFHN01000013.1"/>
</dbReference>
<reference evidence="2 3" key="1">
    <citation type="submission" date="2014-02" db="EMBL/GenBank/DDBJ databases">
        <title>Draft genome of Erwinia mallotivora strain BT-MARDI, a papaya dieback pathogen.</title>
        <authorList>
            <person name="Redzuan R."/>
            <person name="Abu Bakar N."/>
            <person name="Badrun R."/>
            <person name="Mohd Raih M.F."/>
            <person name="Rozano L."/>
            <person name="Mat Amin N."/>
        </authorList>
    </citation>
    <scope>NUCLEOTIDE SEQUENCE [LARGE SCALE GENOMIC DNA]</scope>
    <source>
        <strain evidence="2 3">BT-MARDI</strain>
    </source>
</reference>
<dbReference type="Proteomes" id="UP000019918">
    <property type="component" value="Unassembled WGS sequence"/>
</dbReference>
<dbReference type="PATRIC" id="fig|69222.5.peg.173"/>
<evidence type="ECO:0000256" key="1">
    <source>
        <dbReference type="SAM" id="SignalP"/>
    </source>
</evidence>
<keyword evidence="1" id="KW-0732">Signal</keyword>
<keyword evidence="3" id="KW-1185">Reference proteome</keyword>
<dbReference type="PANTHER" id="PTHR35560">
    <property type="entry name" value="BLL0132 PROTEIN"/>
    <property type="match status" value="1"/>
</dbReference>
<feature type="chain" id="PRO_5001473309" evidence="1">
    <location>
        <begin position="34"/>
        <end position="337"/>
    </location>
</feature>
<comment type="caution">
    <text evidence="2">The sequence shown here is derived from an EMBL/GenBank/DDBJ whole genome shotgun (WGS) entry which is preliminary data.</text>
</comment>
<evidence type="ECO:0000313" key="3">
    <source>
        <dbReference type="Proteomes" id="UP000019918"/>
    </source>
</evidence>
<dbReference type="Gene3D" id="3.40.50.1820">
    <property type="entry name" value="alpha/beta hydrolase"/>
    <property type="match status" value="1"/>
</dbReference>
<organism evidence="2 3">
    <name type="scientific">Erwinia mallotivora</name>
    <dbReference type="NCBI Taxonomy" id="69222"/>
    <lineage>
        <taxon>Bacteria</taxon>
        <taxon>Pseudomonadati</taxon>
        <taxon>Pseudomonadota</taxon>
        <taxon>Gammaproteobacteria</taxon>
        <taxon>Enterobacterales</taxon>
        <taxon>Erwiniaceae</taxon>
        <taxon>Erwinia</taxon>
    </lineage>
</organism>
<dbReference type="PANTHER" id="PTHR35560:SF3">
    <property type="entry name" value="PEPTIDASE S9 PROLYL OLIGOPEPTIDASE CATALYTIC DOMAIN-CONTAINING PROTEIN"/>
    <property type="match status" value="1"/>
</dbReference>
<sequence length="337" mass="36940">MMIRGRGKNGRHAVLPRLLFMLLCGGLPVVAHAAADDWRQQATEYRFAARHAAGNVHYFVTNADKSYPVTSVLIVMHGHPRDVGRTLSAARQAASGNASASHIPIVAPLFQVAASQNERCKSPGLPAPSAGDVLWNCHSWLEGGLDEQGKLSAFAAIDQLLAQLKQRWPGLHQVTFAGFSAGGQFVQHYIAFARPPAGIRMRYVVADPGSWLWFDPRPTNGCRQVNQWKYGMEKVPAWLVGSAEGARDRYRAAAVSYLVGGEDQGSGPGRYEHILDKSCAAESQGQYRLDRAVNYAHYDAAMLKPVTPHPFDVVPGCRHDVRCVFPSDAGRERLFSR</sequence>
<gene>
    <name evidence="2" type="ORF">BG55_00775</name>
</gene>
<evidence type="ECO:0000313" key="2">
    <source>
        <dbReference type="EMBL" id="EXU77275.1"/>
    </source>
</evidence>
<dbReference type="InterPro" id="IPR029058">
    <property type="entry name" value="AB_hydrolase_fold"/>
</dbReference>
<dbReference type="AlphaFoldDB" id="A0A014NTW4"/>
<feature type="signal peptide" evidence="1">
    <location>
        <begin position="1"/>
        <end position="33"/>
    </location>
</feature>